<reference evidence="2 3" key="1">
    <citation type="journal article" date="2010" name="Cell">
        <title>The genome of Naegleria gruberi illuminates early eukaryotic versatility.</title>
        <authorList>
            <person name="Fritz-Laylin L.K."/>
            <person name="Prochnik S.E."/>
            <person name="Ginger M.L."/>
            <person name="Dacks J.B."/>
            <person name="Carpenter M.L."/>
            <person name="Field M.C."/>
            <person name="Kuo A."/>
            <person name="Paredez A."/>
            <person name="Chapman J."/>
            <person name="Pham J."/>
            <person name="Shu S."/>
            <person name="Neupane R."/>
            <person name="Cipriano M."/>
            <person name="Mancuso J."/>
            <person name="Tu H."/>
            <person name="Salamov A."/>
            <person name="Lindquist E."/>
            <person name="Shapiro H."/>
            <person name="Lucas S."/>
            <person name="Grigoriev I.V."/>
            <person name="Cande W.Z."/>
            <person name="Fulton C."/>
            <person name="Rokhsar D.S."/>
            <person name="Dawson S.C."/>
        </authorList>
    </citation>
    <scope>NUCLEOTIDE SEQUENCE [LARGE SCALE GENOMIC DNA]</scope>
    <source>
        <strain evidence="2 3">NEG-M</strain>
    </source>
</reference>
<dbReference type="VEuPathDB" id="AmoebaDB:NAEGRDRAFT_51550"/>
<protein>
    <submittedName>
        <fullName evidence="2">Predicted protein</fullName>
    </submittedName>
</protein>
<feature type="transmembrane region" description="Helical" evidence="1">
    <location>
        <begin position="63"/>
        <end position="88"/>
    </location>
</feature>
<keyword evidence="1" id="KW-0812">Transmembrane</keyword>
<dbReference type="GeneID" id="8864541"/>
<evidence type="ECO:0000313" key="3">
    <source>
        <dbReference type="Proteomes" id="UP000006671"/>
    </source>
</evidence>
<gene>
    <name evidence="2" type="ORF">NAEGRDRAFT_51550</name>
</gene>
<keyword evidence="3" id="KW-1185">Reference proteome</keyword>
<evidence type="ECO:0000313" key="2">
    <source>
        <dbReference type="EMBL" id="EFC40794.1"/>
    </source>
</evidence>
<sequence length="464" mass="53810">MESDLTSPNNTDTFGLDDILSAQADDDDNDFKPSITIKHIETAPNSHDDKKKKRIREQKGQNFITFCNILVILFSFAILIAIICLITIPNQFAQEIPSVDLMGKRTDLYAVYVVLRDLIRLAIENRGGYSIQTGYYYYLPYRNYLNSSIAEMAKLFPVGYTHPFLERKLETFPIFEKHWDHMIEKTCSFITVNGTLYVYLNETLQQEARDELYSPGYATDFNEFQALLFDFLDSASLISTRADYLRKDSLIVSISLICLSVVVLIPTIILLFVFAIRNEKRNKIHFHNANNSLMKDTMSDDFSRMKFKFSCQNSNLLNEFLLLEKIQFYKDYSNESLNMQMKLFEIAHQLFDKQEVGPNETSITKAYNEIEKAISYLERLKYETVIEIMDTYEISSVDSGIIDNYNNREDVFEEIDLLPPTLFQQLANDLTETLAETHIHYLESRGNGKMIDLEDVHIQNQTSI</sequence>
<keyword evidence="1" id="KW-1133">Transmembrane helix</keyword>
<dbReference type="RefSeq" id="XP_002673538.1">
    <property type="nucleotide sequence ID" value="XM_002673492.1"/>
</dbReference>
<dbReference type="AlphaFoldDB" id="D2VQY4"/>
<dbReference type="InParanoid" id="D2VQY4"/>
<accession>D2VQY4</accession>
<dbReference type="KEGG" id="ngr:NAEGRDRAFT_51550"/>
<dbReference type="Proteomes" id="UP000006671">
    <property type="component" value="Unassembled WGS sequence"/>
</dbReference>
<organism evidence="3">
    <name type="scientific">Naegleria gruberi</name>
    <name type="common">Amoeba</name>
    <dbReference type="NCBI Taxonomy" id="5762"/>
    <lineage>
        <taxon>Eukaryota</taxon>
        <taxon>Discoba</taxon>
        <taxon>Heterolobosea</taxon>
        <taxon>Tetramitia</taxon>
        <taxon>Eutetramitia</taxon>
        <taxon>Vahlkampfiidae</taxon>
        <taxon>Naegleria</taxon>
    </lineage>
</organism>
<keyword evidence="1" id="KW-0472">Membrane</keyword>
<name>D2VQY4_NAEGR</name>
<feature type="transmembrane region" description="Helical" evidence="1">
    <location>
        <begin position="250"/>
        <end position="276"/>
    </location>
</feature>
<proteinExistence type="predicted"/>
<dbReference type="EMBL" id="GG738890">
    <property type="protein sequence ID" value="EFC40794.1"/>
    <property type="molecule type" value="Genomic_DNA"/>
</dbReference>
<evidence type="ECO:0000256" key="1">
    <source>
        <dbReference type="SAM" id="Phobius"/>
    </source>
</evidence>